<protein>
    <submittedName>
        <fullName evidence="2">Uncharacterized protein</fullName>
    </submittedName>
</protein>
<feature type="compositionally biased region" description="Basic and acidic residues" evidence="1">
    <location>
        <begin position="63"/>
        <end position="75"/>
    </location>
</feature>
<evidence type="ECO:0000256" key="1">
    <source>
        <dbReference type="SAM" id="MobiDB-lite"/>
    </source>
</evidence>
<dbReference type="GO" id="GO:0006355">
    <property type="term" value="P:regulation of DNA-templated transcription"/>
    <property type="evidence" value="ECO:0007669"/>
    <property type="project" value="InterPro"/>
</dbReference>
<proteinExistence type="predicted"/>
<dbReference type="AlphaFoldDB" id="A0A9W5VPE5"/>
<feature type="region of interest" description="Disordered" evidence="1">
    <location>
        <begin position="63"/>
        <end position="91"/>
    </location>
</feature>
<dbReference type="SUPFAM" id="SSF47598">
    <property type="entry name" value="Ribbon-helix-helix"/>
    <property type="match status" value="1"/>
</dbReference>
<comment type="caution">
    <text evidence="2">The sequence shown here is derived from an EMBL/GenBank/DDBJ whole genome shotgun (WGS) entry which is preliminary data.</text>
</comment>
<feature type="compositionally biased region" description="Polar residues" evidence="1">
    <location>
        <begin position="76"/>
        <end position="88"/>
    </location>
</feature>
<gene>
    <name evidence="2" type="ORF">IKC_06196</name>
</gene>
<accession>A0A9W5VPE5</accession>
<dbReference type="RefSeq" id="WP_016124122.1">
    <property type="nucleotide sequence ID" value="NZ_KB976852.1"/>
</dbReference>
<dbReference type="EMBL" id="AHFK01000113">
    <property type="protein sequence ID" value="EOQ00998.1"/>
    <property type="molecule type" value="Genomic_DNA"/>
</dbReference>
<name>A0A9W5VPE5_BACCE</name>
<dbReference type="Proteomes" id="UP000014028">
    <property type="component" value="Unassembled WGS sequence"/>
</dbReference>
<evidence type="ECO:0000313" key="3">
    <source>
        <dbReference type="Proteomes" id="UP000014028"/>
    </source>
</evidence>
<dbReference type="InterPro" id="IPR010985">
    <property type="entry name" value="Ribbon_hlx_hlx"/>
</dbReference>
<evidence type="ECO:0000313" key="2">
    <source>
        <dbReference type="EMBL" id="EOQ00998.1"/>
    </source>
</evidence>
<dbReference type="Gene3D" id="1.10.1220.10">
    <property type="entry name" value="Met repressor-like"/>
    <property type="match status" value="1"/>
</dbReference>
<dbReference type="InterPro" id="IPR013321">
    <property type="entry name" value="Arc_rbn_hlx_hlx"/>
</dbReference>
<reference evidence="2 3" key="1">
    <citation type="submission" date="2012-12" db="EMBL/GenBank/DDBJ databases">
        <title>The Genome Sequence of Bacillus cereus VD184.</title>
        <authorList>
            <consortium name="The Broad Institute Genome Sequencing Platform"/>
            <consortium name="The Broad Institute Genome Sequencing Center for Infectious Disease"/>
            <person name="Feldgarden M."/>
            <person name="Van der Auwera G.A."/>
            <person name="Mahillon J."/>
            <person name="Duprez V."/>
            <person name="Timmery S."/>
            <person name="Mattelet C."/>
            <person name="Dierick K."/>
            <person name="Sun M."/>
            <person name="Yu Z."/>
            <person name="Zhu L."/>
            <person name="Hu X."/>
            <person name="Shank E.B."/>
            <person name="Swiecicka I."/>
            <person name="Hansen B.M."/>
            <person name="Andrup L."/>
            <person name="Walker B."/>
            <person name="Young S.K."/>
            <person name="Zeng Q."/>
            <person name="Gargeya S."/>
            <person name="Fitzgerald M."/>
            <person name="Haas B."/>
            <person name="Abouelleil A."/>
            <person name="Alvarado L."/>
            <person name="Arachchi H.M."/>
            <person name="Berlin A.M."/>
            <person name="Chapman S.B."/>
            <person name="Dewar J."/>
            <person name="Goldberg J."/>
            <person name="Griggs A."/>
            <person name="Gujja S."/>
            <person name="Hansen M."/>
            <person name="Howarth C."/>
            <person name="Imamovic A."/>
            <person name="Larimer J."/>
            <person name="McCowan C."/>
            <person name="Murphy C."/>
            <person name="Neiman D."/>
            <person name="Pearson M."/>
            <person name="Priest M."/>
            <person name="Roberts A."/>
            <person name="Saif S."/>
            <person name="Shea T."/>
            <person name="Sisk P."/>
            <person name="Sykes S."/>
            <person name="Wortman J."/>
            <person name="Nusbaum C."/>
            <person name="Birren B."/>
        </authorList>
    </citation>
    <scope>NUCLEOTIDE SEQUENCE [LARGE SCALE GENOMIC DNA]</scope>
    <source>
        <strain evidence="2 3">VD184</strain>
    </source>
</reference>
<sequence>MDILKNYARMVNKEPTEVTSVRIPKSLHRSFKKHCENYGLGIAEAINILIRNELGDAYKQHLHEDESNKLQEKLSQKSPSPQKVTAKSSLRKQSGRFLTTEYQVDGDLPCPICGEWKSSTNFARHVKTNHKKTTQEIFTENHEKAISMVKARTSQI</sequence>
<organism evidence="2 3">
    <name type="scientific">Bacillus cereus VD184</name>
    <dbReference type="NCBI Taxonomy" id="1053242"/>
    <lineage>
        <taxon>Bacteria</taxon>
        <taxon>Bacillati</taxon>
        <taxon>Bacillota</taxon>
        <taxon>Bacilli</taxon>
        <taxon>Bacillales</taxon>
        <taxon>Bacillaceae</taxon>
        <taxon>Bacillus</taxon>
        <taxon>Bacillus cereus group</taxon>
    </lineage>
</organism>